<evidence type="ECO:0000313" key="4">
    <source>
        <dbReference type="Proteomes" id="UP000295399"/>
    </source>
</evidence>
<dbReference type="EMBL" id="SLXO01000003">
    <property type="protein sequence ID" value="TCP36413.1"/>
    <property type="molecule type" value="Genomic_DNA"/>
</dbReference>
<feature type="compositionally biased region" description="Polar residues" evidence="1">
    <location>
        <begin position="244"/>
        <end position="253"/>
    </location>
</feature>
<dbReference type="Proteomes" id="UP000295399">
    <property type="component" value="Unassembled WGS sequence"/>
</dbReference>
<dbReference type="InterPro" id="IPR013216">
    <property type="entry name" value="Methyltransf_11"/>
</dbReference>
<evidence type="ECO:0000256" key="1">
    <source>
        <dbReference type="SAM" id="MobiDB-lite"/>
    </source>
</evidence>
<dbReference type="GO" id="GO:0032259">
    <property type="term" value="P:methylation"/>
    <property type="evidence" value="ECO:0007669"/>
    <property type="project" value="UniProtKB-KW"/>
</dbReference>
<dbReference type="InterPro" id="IPR029063">
    <property type="entry name" value="SAM-dependent_MTases_sf"/>
</dbReference>
<dbReference type="GO" id="GO:0008757">
    <property type="term" value="F:S-adenosylmethionine-dependent methyltransferase activity"/>
    <property type="evidence" value="ECO:0007669"/>
    <property type="project" value="InterPro"/>
</dbReference>
<keyword evidence="3" id="KW-0489">Methyltransferase</keyword>
<dbReference type="Gene3D" id="3.40.50.150">
    <property type="entry name" value="Vaccinia Virus protein VP39"/>
    <property type="match status" value="1"/>
</dbReference>
<dbReference type="CDD" id="cd02440">
    <property type="entry name" value="AdoMet_MTases"/>
    <property type="match status" value="1"/>
</dbReference>
<evidence type="ECO:0000313" key="3">
    <source>
        <dbReference type="EMBL" id="TCP36413.1"/>
    </source>
</evidence>
<dbReference type="SUPFAM" id="SSF53335">
    <property type="entry name" value="S-adenosyl-L-methionine-dependent methyltransferases"/>
    <property type="match status" value="1"/>
</dbReference>
<comment type="caution">
    <text evidence="3">The sequence shown here is derived from an EMBL/GenBank/DDBJ whole genome shotgun (WGS) entry which is preliminary data.</text>
</comment>
<protein>
    <submittedName>
        <fullName evidence="3">Methyltransferase family protein</fullName>
    </submittedName>
</protein>
<gene>
    <name evidence="3" type="ORF">EV659_103304</name>
</gene>
<sequence length="253" mass="27812">MRQDITDLTAFYATPMGRMAATLIAQRLAAIWPRLDGRHVAGLGFAPPVLSQLSDRAASRVAFMPAPQGACLWPDPGPNAVALVDERALPLPDGAYDYVVLVHALEVSEDRDALLREVWRILNPGGRLAVVVPKRRGAWSSAESTPFGHGQPFSTTQLNRLLGDHLLPVSRVMTTVFVPPVRHAQVWKTAWWAEGLGQRMIPQWGGILVAEAEKRFDLGRPKRARPIEIVQPSPVPAGAVQRRTPAQTERTPR</sequence>
<keyword evidence="3" id="KW-0808">Transferase</keyword>
<dbReference type="AlphaFoldDB" id="A0A4R2PLD2"/>
<feature type="domain" description="Methyltransferase type 11" evidence="2">
    <location>
        <begin position="84"/>
        <end position="129"/>
    </location>
</feature>
<reference evidence="3 4" key="1">
    <citation type="submission" date="2019-03" db="EMBL/GenBank/DDBJ databases">
        <title>Genomic Encyclopedia of Type Strains, Phase IV (KMG-IV): sequencing the most valuable type-strain genomes for metagenomic binning, comparative biology and taxonomic classification.</title>
        <authorList>
            <person name="Goeker M."/>
        </authorList>
    </citation>
    <scope>NUCLEOTIDE SEQUENCE [LARGE SCALE GENOMIC DNA]</scope>
    <source>
        <strain evidence="3 4">DSM 2132</strain>
    </source>
</reference>
<organism evidence="3 4">
    <name type="scientific">Rhodothalassium salexigens DSM 2132</name>
    <dbReference type="NCBI Taxonomy" id="1188247"/>
    <lineage>
        <taxon>Bacteria</taxon>
        <taxon>Pseudomonadati</taxon>
        <taxon>Pseudomonadota</taxon>
        <taxon>Alphaproteobacteria</taxon>
        <taxon>Rhodothalassiales</taxon>
        <taxon>Rhodothalassiaceae</taxon>
        <taxon>Rhodothalassium</taxon>
    </lineage>
</organism>
<keyword evidence="4" id="KW-1185">Reference proteome</keyword>
<accession>A0A4R2PLD2</accession>
<evidence type="ECO:0000259" key="2">
    <source>
        <dbReference type="Pfam" id="PF08241"/>
    </source>
</evidence>
<dbReference type="InParanoid" id="A0A4R2PLD2"/>
<feature type="region of interest" description="Disordered" evidence="1">
    <location>
        <begin position="221"/>
        <end position="253"/>
    </location>
</feature>
<name>A0A4R2PLD2_RHOSA</name>
<dbReference type="Pfam" id="PF08241">
    <property type="entry name" value="Methyltransf_11"/>
    <property type="match status" value="1"/>
</dbReference>
<proteinExistence type="predicted"/>